<dbReference type="CDD" id="cd14728">
    <property type="entry name" value="Ere-like"/>
    <property type="match status" value="1"/>
</dbReference>
<feature type="chain" id="PRO_5046068198" description="Erythromycin esterase family protein" evidence="1">
    <location>
        <begin position="23"/>
        <end position="596"/>
    </location>
</feature>
<organism evidence="2 3">
    <name type="scientific">Pedobacter gandavensis</name>
    <dbReference type="NCBI Taxonomy" id="2679963"/>
    <lineage>
        <taxon>Bacteria</taxon>
        <taxon>Pseudomonadati</taxon>
        <taxon>Bacteroidota</taxon>
        <taxon>Sphingobacteriia</taxon>
        <taxon>Sphingobacteriales</taxon>
        <taxon>Sphingobacteriaceae</taxon>
        <taxon>Pedobacter</taxon>
    </lineage>
</organism>
<evidence type="ECO:0008006" key="4">
    <source>
        <dbReference type="Google" id="ProtNLM"/>
    </source>
</evidence>
<keyword evidence="1" id="KW-0732">Signal</keyword>
<dbReference type="SUPFAM" id="SSF159501">
    <property type="entry name" value="EreA/ChaN-like"/>
    <property type="match status" value="1"/>
</dbReference>
<dbReference type="InterPro" id="IPR052036">
    <property type="entry name" value="Hydrolase/PRTase-associated"/>
</dbReference>
<gene>
    <name evidence="2" type="ORF">GM920_04015</name>
</gene>
<evidence type="ECO:0000313" key="2">
    <source>
        <dbReference type="EMBL" id="MBB2148073.1"/>
    </source>
</evidence>
<dbReference type="Gene3D" id="2.60.120.260">
    <property type="entry name" value="Galactose-binding domain-like"/>
    <property type="match status" value="1"/>
</dbReference>
<name>A0ABR6ES31_9SPHI</name>
<dbReference type="Pfam" id="PF05139">
    <property type="entry name" value="Erythro_esteras"/>
    <property type="match status" value="1"/>
</dbReference>
<dbReference type="PANTHER" id="PTHR31299:SF0">
    <property type="entry name" value="ESTERASE, PUTATIVE (AFU_ORTHOLOGUE AFUA_1G05850)-RELATED"/>
    <property type="match status" value="1"/>
</dbReference>
<protein>
    <recommendedName>
        <fullName evidence="4">Erythromycin esterase family protein</fullName>
    </recommendedName>
</protein>
<dbReference type="Gene3D" id="3.40.1660.10">
    <property type="entry name" value="EreA-like (biosynthetic domain)"/>
    <property type="match status" value="1"/>
</dbReference>
<dbReference type="Proteomes" id="UP000636110">
    <property type="component" value="Unassembled WGS sequence"/>
</dbReference>
<evidence type="ECO:0000256" key="1">
    <source>
        <dbReference type="SAM" id="SignalP"/>
    </source>
</evidence>
<proteinExistence type="predicted"/>
<dbReference type="Gene3D" id="3.30.1870.10">
    <property type="entry name" value="EreA-like, domain 2"/>
    <property type="match status" value="1"/>
</dbReference>
<accession>A0ABR6ES31</accession>
<feature type="signal peptide" evidence="1">
    <location>
        <begin position="1"/>
        <end position="22"/>
    </location>
</feature>
<reference evidence="2 3" key="1">
    <citation type="submission" date="2019-11" db="EMBL/GenBank/DDBJ databases">
        <title>Description of Pedobacter sp. LMG 31462T.</title>
        <authorList>
            <person name="Carlier A."/>
            <person name="Qi S."/>
            <person name="Vandamme P."/>
        </authorList>
    </citation>
    <scope>NUCLEOTIDE SEQUENCE [LARGE SCALE GENOMIC DNA]</scope>
    <source>
        <strain evidence="2 3">LMG 31462</strain>
    </source>
</reference>
<dbReference type="InterPro" id="IPR007815">
    <property type="entry name" value="Emycin_Estase"/>
</dbReference>
<keyword evidence="3" id="KW-1185">Reference proteome</keyword>
<comment type="caution">
    <text evidence="2">The sequence shown here is derived from an EMBL/GenBank/DDBJ whole genome shotgun (WGS) entry which is preliminary data.</text>
</comment>
<dbReference type="Gene3D" id="1.20.1440.30">
    <property type="entry name" value="Biosynthetic Protein domain"/>
    <property type="match status" value="1"/>
</dbReference>
<dbReference type="RefSeq" id="WP_182953630.1">
    <property type="nucleotide sequence ID" value="NZ_WNXC01000001.1"/>
</dbReference>
<dbReference type="EMBL" id="WNXC01000001">
    <property type="protein sequence ID" value="MBB2148073.1"/>
    <property type="molecule type" value="Genomic_DNA"/>
</dbReference>
<dbReference type="PANTHER" id="PTHR31299">
    <property type="entry name" value="ESTERASE, PUTATIVE (AFU_ORTHOLOGUE AFUA_1G05850)-RELATED"/>
    <property type="match status" value="1"/>
</dbReference>
<evidence type="ECO:0000313" key="3">
    <source>
        <dbReference type="Proteomes" id="UP000636110"/>
    </source>
</evidence>
<sequence length="596" mass="67699">MKNQTFLFSFLLMVFFYTSTTAQETVNGGFELSNQTGMARNWITDDGAGNFSISLDQKVFRSGHQSLQVTGLNKNLNKESVGIAANVFGSMSATKINTIQVSGWIKSREELDSTVSVFVQSGARIIRSQQQERNEKGWTKVILNYNTLPTESWYMVYYGVELRSNRSVWLDDLSLTVNGKKINDPESLYQEPNPKSLKWLQDNLSVLTSVDTAHAFEDLNAIGNAIKNAKIVGIGEATHGTSEFSRFKIRLLEYLVKEKGFTTLALEESIATCDQMNRLLNLPSAALRGSLLSMPFYKTWKTEEMLGLFTWLNHYNLSQQKKIRFIGVDMEDLGLKNSRKMLREYGRSHNEKILAQTIVVDQHLDSLLQLSKLSMSNRKTLDAANKLKQKIASLDSLIVAEGKMTGDEQRLFQLRSYARVCKQWLDSRFFAGSRDEFMADNMLNFLKANPEDKILLWAHNFHIANTNAGGQKTMGAYLKERLAGHYFPIAMTSDAGTYMAAENYSQKKWVSFPMQKAYKGTYEYYLGQVKPNNYFLSLLKVDQKPNSFWLDQPMRQLNLAYIYSGEDEYSYHGTLKSSFDGLVFLGQTSASKSLLN</sequence>